<accession>A0A699TDL8</accession>
<name>A0A699TDL8_TANCI</name>
<organism evidence="2">
    <name type="scientific">Tanacetum cinerariifolium</name>
    <name type="common">Dalmatian daisy</name>
    <name type="synonym">Chrysanthemum cinerariifolium</name>
    <dbReference type="NCBI Taxonomy" id="118510"/>
    <lineage>
        <taxon>Eukaryota</taxon>
        <taxon>Viridiplantae</taxon>
        <taxon>Streptophyta</taxon>
        <taxon>Embryophyta</taxon>
        <taxon>Tracheophyta</taxon>
        <taxon>Spermatophyta</taxon>
        <taxon>Magnoliopsida</taxon>
        <taxon>eudicotyledons</taxon>
        <taxon>Gunneridae</taxon>
        <taxon>Pentapetalae</taxon>
        <taxon>asterids</taxon>
        <taxon>campanulids</taxon>
        <taxon>Asterales</taxon>
        <taxon>Asteraceae</taxon>
        <taxon>Asteroideae</taxon>
        <taxon>Anthemideae</taxon>
        <taxon>Anthemidinae</taxon>
        <taxon>Tanacetum</taxon>
    </lineage>
</organism>
<gene>
    <name evidence="2" type="ORF">Tci_879869</name>
</gene>
<evidence type="ECO:0000313" key="2">
    <source>
        <dbReference type="EMBL" id="GFD07900.1"/>
    </source>
</evidence>
<protein>
    <submittedName>
        <fullName evidence="2">Uncharacterized protein</fullName>
    </submittedName>
</protein>
<dbReference type="AlphaFoldDB" id="A0A699TDL8"/>
<comment type="caution">
    <text evidence="2">The sequence shown here is derived from an EMBL/GenBank/DDBJ whole genome shotgun (WGS) entry which is preliminary data.</text>
</comment>
<evidence type="ECO:0000256" key="1">
    <source>
        <dbReference type="SAM" id="MobiDB-lite"/>
    </source>
</evidence>
<sequence>TEAVREAVQIQTDRIQDSLQRENDEFLCNIHENIKKIIKGQVKSQRRREDDDQEGPSAGSDQGSKRLREGGEHASASTPSETAIESAGRSTTGSQSQQLSASESAFAEEPVQTTCQMEEPLHLVFETGTDD</sequence>
<feature type="non-terminal residue" evidence="2">
    <location>
        <position position="1"/>
    </location>
</feature>
<feature type="compositionally biased region" description="Basic and acidic residues" evidence="1">
    <location>
        <begin position="63"/>
        <end position="72"/>
    </location>
</feature>
<feature type="compositionally biased region" description="Low complexity" evidence="1">
    <location>
        <begin position="94"/>
        <end position="109"/>
    </location>
</feature>
<proteinExistence type="predicted"/>
<reference evidence="2" key="1">
    <citation type="journal article" date="2019" name="Sci. Rep.">
        <title>Draft genome of Tanacetum cinerariifolium, the natural source of mosquito coil.</title>
        <authorList>
            <person name="Yamashiro T."/>
            <person name="Shiraishi A."/>
            <person name="Satake H."/>
            <person name="Nakayama K."/>
        </authorList>
    </citation>
    <scope>NUCLEOTIDE SEQUENCE</scope>
</reference>
<dbReference type="EMBL" id="BKCJ011234589">
    <property type="protein sequence ID" value="GFD07900.1"/>
    <property type="molecule type" value="Genomic_DNA"/>
</dbReference>
<feature type="compositionally biased region" description="Polar residues" evidence="1">
    <location>
        <begin position="75"/>
        <end position="93"/>
    </location>
</feature>
<feature type="region of interest" description="Disordered" evidence="1">
    <location>
        <begin position="40"/>
        <end position="131"/>
    </location>
</feature>